<dbReference type="InterPro" id="IPR011990">
    <property type="entry name" value="TPR-like_helical_dom_sf"/>
</dbReference>
<feature type="region of interest" description="Disordered" evidence="2">
    <location>
        <begin position="43"/>
        <end position="83"/>
    </location>
</feature>
<comment type="caution">
    <text evidence="3">The sequence shown here is derived from an EMBL/GenBank/DDBJ whole genome shotgun (WGS) entry which is preliminary data.</text>
</comment>
<accession>A0A835XVE1</accession>
<organism evidence="3 4">
    <name type="scientific">Edaphochlamys debaryana</name>
    <dbReference type="NCBI Taxonomy" id="47281"/>
    <lineage>
        <taxon>Eukaryota</taxon>
        <taxon>Viridiplantae</taxon>
        <taxon>Chlorophyta</taxon>
        <taxon>core chlorophytes</taxon>
        <taxon>Chlorophyceae</taxon>
        <taxon>CS clade</taxon>
        <taxon>Chlamydomonadales</taxon>
        <taxon>Chlamydomonadales incertae sedis</taxon>
        <taxon>Edaphochlamys</taxon>
    </lineage>
</organism>
<feature type="region of interest" description="Disordered" evidence="2">
    <location>
        <begin position="264"/>
        <end position="287"/>
    </location>
</feature>
<proteinExistence type="predicted"/>
<evidence type="ECO:0000256" key="1">
    <source>
        <dbReference type="SAM" id="Coils"/>
    </source>
</evidence>
<dbReference type="PANTHER" id="PTHR45725:SF18">
    <property type="entry name" value="ORC1-LIKE AAA ATPASE DOMAIN-CONTAINING PROTEIN"/>
    <property type="match status" value="1"/>
</dbReference>
<evidence type="ECO:0008006" key="5">
    <source>
        <dbReference type="Google" id="ProtNLM"/>
    </source>
</evidence>
<feature type="region of interest" description="Disordered" evidence="2">
    <location>
        <begin position="558"/>
        <end position="619"/>
    </location>
</feature>
<dbReference type="Proteomes" id="UP000612055">
    <property type="component" value="Unassembled WGS sequence"/>
</dbReference>
<feature type="compositionally biased region" description="Low complexity" evidence="2">
    <location>
        <begin position="57"/>
        <end position="83"/>
    </location>
</feature>
<dbReference type="EMBL" id="JAEHOE010000111">
    <property type="protein sequence ID" value="KAG2486544.1"/>
    <property type="molecule type" value="Genomic_DNA"/>
</dbReference>
<sequence length="693" mass="67064">MPGAAAAQRLEELRLQLEGLIERLSELADAKRMYGSTWRCARSAGAATPRPGPGPASAPEAGAAAGQPAAEAPPSAAPGGASAAAGVHNLANGGGAASGGGVGGGSGGGGGGGGGGAAAGGAAGVGTEAELAELLQRADEGSARMLALLADEAPAATHHQPLRGAALLAAGLAAWLRGGASEAAVGGLQAAVKLRPLVPTAWSCLAHSYWERGDLFMAGCCLSAGLRHCPSAGAHQMMSLLVRQRGGAAGAALIAAAAAPAAPAPAPGPGSSGGAAGGSSGGAGPQGQAAAQAQAAAAAASAAAVSAALTASLAHARRAVEMDLENGYSWYVLAMAQMAAYFRREAAPPGRGGAGGGGGGGGGAGGGRGELQRALAAFAQAERCGCSDLADLHHNRAALHAFGQDFGAALRDYSHAARLDPSLPCRPQIEALVALLGQLSGLVAGRGGVRGGAWAAVEALLRADAARGAEVLPRTHHERLTLTPLQGLRPGPNRGCVLLCRPLAFLRAPLNASGTLYLVCVDSSGSLLALALLHHPLDCCGMSQLLAVTHPELRRVGGGGQVDVTWPPPDDPGAPPGGEPAPGPAPTSPTSAPPSPPSAGPGPGPGPGPSLSGAFGPAVVSATLDGDGVVRGLAVTGAGAGGEPGPGPGGCRRYRFPLLTAGGPGSRSSVLVDGVPLAEAPQTPVLHHVMRAG</sequence>
<feature type="coiled-coil region" evidence="1">
    <location>
        <begin position="3"/>
        <end position="30"/>
    </location>
</feature>
<evidence type="ECO:0000256" key="2">
    <source>
        <dbReference type="SAM" id="MobiDB-lite"/>
    </source>
</evidence>
<dbReference type="Gene3D" id="1.25.40.10">
    <property type="entry name" value="Tetratricopeptide repeat domain"/>
    <property type="match status" value="1"/>
</dbReference>
<reference evidence="3" key="1">
    <citation type="journal article" date="2020" name="bioRxiv">
        <title>Comparative genomics of Chlamydomonas.</title>
        <authorList>
            <person name="Craig R.J."/>
            <person name="Hasan A.R."/>
            <person name="Ness R.W."/>
            <person name="Keightley P.D."/>
        </authorList>
    </citation>
    <scope>NUCLEOTIDE SEQUENCE</scope>
    <source>
        <strain evidence="3">CCAP 11/70</strain>
    </source>
</reference>
<protein>
    <recommendedName>
        <fullName evidence="5">Tetratricopeptide repeat protein 5 OB fold domain-containing protein</fullName>
    </recommendedName>
</protein>
<gene>
    <name evidence="3" type="ORF">HYH03_014845</name>
</gene>
<evidence type="ECO:0000313" key="4">
    <source>
        <dbReference type="Proteomes" id="UP000612055"/>
    </source>
</evidence>
<dbReference type="InterPro" id="IPR051425">
    <property type="entry name" value="Formin_Homology"/>
</dbReference>
<dbReference type="PANTHER" id="PTHR45725">
    <property type="entry name" value="FORMIN HOMOLOGY 2 FAMILY MEMBER"/>
    <property type="match status" value="1"/>
</dbReference>
<name>A0A835XVE1_9CHLO</name>
<feature type="compositionally biased region" description="Low complexity" evidence="2">
    <location>
        <begin position="609"/>
        <end position="618"/>
    </location>
</feature>
<dbReference type="SUPFAM" id="SSF48452">
    <property type="entry name" value="TPR-like"/>
    <property type="match status" value="1"/>
</dbReference>
<evidence type="ECO:0000313" key="3">
    <source>
        <dbReference type="EMBL" id="KAG2486544.1"/>
    </source>
</evidence>
<keyword evidence="1" id="KW-0175">Coiled coil</keyword>
<keyword evidence="4" id="KW-1185">Reference proteome</keyword>
<dbReference type="OrthoDB" id="545302at2759"/>
<dbReference type="AlphaFoldDB" id="A0A835XVE1"/>
<feature type="compositionally biased region" description="Gly residues" evidence="2">
    <location>
        <begin position="270"/>
        <end position="285"/>
    </location>
</feature>
<feature type="compositionally biased region" description="Pro residues" evidence="2">
    <location>
        <begin position="566"/>
        <end position="608"/>
    </location>
</feature>